<accession>A0ABP6IP94</accession>
<sequence>MNWEPDRLDDQGLLTEGDPSGMLRAVASSAAQIRTSRRAALESALPSVARDGRPRAIVVAGLGASGVAGDILNAVCGSGVPLPVLTVRSYRLPGWIGANDLVIAVSRSGRTEETLAVATEAVRRGCRLLAVGGSDSPLQSIARQASAPFVPVESDGPARAAVWSLAVPLVVAAAELGLIDAGEDVFEEAAKRLEDIAHRCRPASESFINPGKSLAMGIAESVPMIWGCSPLAAVAANRWAAQLNENGKYPAIWGEVPGVDHGQIAAFDGPLAQRDIFADDGGREIRLFVLRDVEEHPRVARSCEAAVRLAEDRGVRVTRVVAEGVHPLERLATLIGLGDFASTYLALGYGIDPAPVAAITELRARISQ</sequence>
<reference evidence="5" key="1">
    <citation type="journal article" date="2019" name="Int. J. Syst. Evol. Microbiol.">
        <title>The Global Catalogue of Microorganisms (GCM) 10K type strain sequencing project: providing services to taxonomists for standard genome sequencing and annotation.</title>
        <authorList>
            <consortium name="The Broad Institute Genomics Platform"/>
            <consortium name="The Broad Institute Genome Sequencing Center for Infectious Disease"/>
            <person name="Wu L."/>
            <person name="Ma J."/>
        </authorList>
    </citation>
    <scope>NUCLEOTIDE SEQUENCE [LARGE SCALE GENOMIC DNA]</scope>
    <source>
        <strain evidence="5">JCM 6242</strain>
    </source>
</reference>
<evidence type="ECO:0000259" key="3">
    <source>
        <dbReference type="PROSITE" id="PS51464"/>
    </source>
</evidence>
<evidence type="ECO:0000313" key="4">
    <source>
        <dbReference type="EMBL" id="GAA2893567.1"/>
    </source>
</evidence>
<dbReference type="InterPro" id="IPR001347">
    <property type="entry name" value="SIS_dom"/>
</dbReference>
<dbReference type="InterPro" id="IPR046348">
    <property type="entry name" value="SIS_dom_sf"/>
</dbReference>
<dbReference type="Proteomes" id="UP001500831">
    <property type="component" value="Unassembled WGS sequence"/>
</dbReference>
<feature type="domain" description="SIS" evidence="3">
    <location>
        <begin position="44"/>
        <end position="184"/>
    </location>
</feature>
<dbReference type="RefSeq" id="WP_344978237.1">
    <property type="nucleotide sequence ID" value="NZ_BAAAVI010000051.1"/>
</dbReference>
<dbReference type="SUPFAM" id="SSF53697">
    <property type="entry name" value="SIS domain"/>
    <property type="match status" value="1"/>
</dbReference>
<keyword evidence="2" id="KW-0413">Isomerase</keyword>
<dbReference type="CDD" id="cd05637">
    <property type="entry name" value="SIS_PGI_PMI_2"/>
    <property type="match status" value="1"/>
</dbReference>
<evidence type="ECO:0000313" key="5">
    <source>
        <dbReference type="Proteomes" id="UP001500831"/>
    </source>
</evidence>
<evidence type="ECO:0000256" key="1">
    <source>
        <dbReference type="ARBA" id="ARBA00010523"/>
    </source>
</evidence>
<dbReference type="Pfam" id="PF10432">
    <property type="entry name" value="bact-PGI_C"/>
    <property type="match status" value="1"/>
</dbReference>
<proteinExistence type="inferred from homology"/>
<keyword evidence="5" id="KW-1185">Reference proteome</keyword>
<gene>
    <name evidence="4" type="ORF">GCM10010517_58100</name>
</gene>
<dbReference type="EMBL" id="BAAAVI010000051">
    <property type="protein sequence ID" value="GAA2893567.1"/>
    <property type="molecule type" value="Genomic_DNA"/>
</dbReference>
<comment type="similarity">
    <text evidence="1">Belongs to the PGI/PMI family.</text>
</comment>
<evidence type="ECO:0000256" key="2">
    <source>
        <dbReference type="ARBA" id="ARBA00023235"/>
    </source>
</evidence>
<comment type="caution">
    <text evidence="4">The sequence shown here is derived from an EMBL/GenBank/DDBJ whole genome shotgun (WGS) entry which is preliminary data.</text>
</comment>
<dbReference type="PROSITE" id="PS51464">
    <property type="entry name" value="SIS"/>
    <property type="match status" value="1"/>
</dbReference>
<protein>
    <submittedName>
        <fullName evidence="4">SIS domain-containing protein</fullName>
    </submittedName>
</protein>
<organism evidence="4 5">
    <name type="scientific">Streptosporangium fragile</name>
    <dbReference type="NCBI Taxonomy" id="46186"/>
    <lineage>
        <taxon>Bacteria</taxon>
        <taxon>Bacillati</taxon>
        <taxon>Actinomycetota</taxon>
        <taxon>Actinomycetes</taxon>
        <taxon>Streptosporangiales</taxon>
        <taxon>Streptosporangiaceae</taxon>
        <taxon>Streptosporangium</taxon>
    </lineage>
</organism>
<dbReference type="Gene3D" id="3.40.50.10490">
    <property type="entry name" value="Glucose-6-phosphate isomerase like protein, domain 1"/>
    <property type="match status" value="2"/>
</dbReference>
<name>A0ABP6IP94_9ACTN</name>
<dbReference type="InterPro" id="IPR019490">
    <property type="entry name" value="Glu6P/Mann6P_isomerase_C"/>
</dbReference>